<evidence type="ECO:0000313" key="2">
    <source>
        <dbReference type="Proteomes" id="UP000183015"/>
    </source>
</evidence>
<dbReference type="EMBL" id="FOAZ01000028">
    <property type="protein sequence ID" value="SEM43704.1"/>
    <property type="molecule type" value="Genomic_DNA"/>
</dbReference>
<organism evidence="1 2">
    <name type="scientific">Streptacidiphilus jiangxiensis</name>
    <dbReference type="NCBI Taxonomy" id="235985"/>
    <lineage>
        <taxon>Bacteria</taxon>
        <taxon>Bacillati</taxon>
        <taxon>Actinomycetota</taxon>
        <taxon>Actinomycetes</taxon>
        <taxon>Kitasatosporales</taxon>
        <taxon>Streptomycetaceae</taxon>
        <taxon>Streptacidiphilus</taxon>
    </lineage>
</organism>
<accession>A0A1H7YCY7</accession>
<reference evidence="2" key="1">
    <citation type="submission" date="2016-10" db="EMBL/GenBank/DDBJ databases">
        <authorList>
            <person name="Varghese N."/>
        </authorList>
    </citation>
    <scope>NUCLEOTIDE SEQUENCE [LARGE SCALE GENOMIC DNA]</scope>
    <source>
        <strain evidence="2">DSM 45096 / BCRC 16803 / CGMCC 4.1857 / CIP 109030 / JCM 12277 / KCTC 19219 / NBRC 100920 / 33214</strain>
    </source>
</reference>
<sequence length="35" mass="3805">MRLRRGALTLQIDAAHHPYVASHDGSTEDLCAELG</sequence>
<name>A0A1H7YCY7_STRJI</name>
<gene>
    <name evidence="1" type="ORF">SAMN05414137_1288</name>
</gene>
<protein>
    <submittedName>
        <fullName evidence="1">Uncharacterized protein</fullName>
    </submittedName>
</protein>
<keyword evidence="2" id="KW-1185">Reference proteome</keyword>
<proteinExistence type="predicted"/>
<dbReference type="AlphaFoldDB" id="A0A1H7YCY7"/>
<dbReference type="Proteomes" id="UP000183015">
    <property type="component" value="Unassembled WGS sequence"/>
</dbReference>
<dbReference type="STRING" id="235985.SAMN05414137_1288"/>
<evidence type="ECO:0000313" key="1">
    <source>
        <dbReference type="EMBL" id="SEM43704.1"/>
    </source>
</evidence>